<gene>
    <name evidence="1" type="ORF">NK662_17535</name>
</gene>
<protein>
    <submittedName>
        <fullName evidence="1">Uncharacterized protein</fullName>
    </submittedName>
</protein>
<dbReference type="EMBL" id="JANCLT010000011">
    <property type="protein sequence ID" value="MCP8970326.1"/>
    <property type="molecule type" value="Genomic_DNA"/>
</dbReference>
<sequence length="45" mass="5324">MEMYTEAYKRYSEKCQRFGIHSIDFLSFIQSLTTEQILLMLGDAD</sequence>
<evidence type="ECO:0000313" key="2">
    <source>
        <dbReference type="Proteomes" id="UP001156102"/>
    </source>
</evidence>
<dbReference type="RefSeq" id="WP_254760247.1">
    <property type="nucleotide sequence ID" value="NZ_JANCLT010000011.1"/>
</dbReference>
<accession>A0AA41X7G0</accession>
<evidence type="ECO:0000313" key="1">
    <source>
        <dbReference type="EMBL" id="MCP8970326.1"/>
    </source>
</evidence>
<name>A0AA41X7G0_9BACI</name>
<dbReference type="AlphaFoldDB" id="A0AA41X7G0"/>
<proteinExistence type="predicted"/>
<dbReference type="Proteomes" id="UP001156102">
    <property type="component" value="Unassembled WGS sequence"/>
</dbReference>
<organism evidence="1 2">
    <name type="scientific">Ectobacillus ponti</name>
    <dbReference type="NCBI Taxonomy" id="2961894"/>
    <lineage>
        <taxon>Bacteria</taxon>
        <taxon>Bacillati</taxon>
        <taxon>Bacillota</taxon>
        <taxon>Bacilli</taxon>
        <taxon>Bacillales</taxon>
        <taxon>Bacillaceae</taxon>
        <taxon>Ectobacillus</taxon>
    </lineage>
</organism>
<comment type="caution">
    <text evidence="1">The sequence shown here is derived from an EMBL/GenBank/DDBJ whole genome shotgun (WGS) entry which is preliminary data.</text>
</comment>
<keyword evidence="2" id="KW-1185">Reference proteome</keyword>
<reference evidence="1" key="1">
    <citation type="submission" date="2022-07" db="EMBL/GenBank/DDBJ databases">
        <authorList>
            <person name="Li W.-J."/>
            <person name="Deng Q.-Q."/>
        </authorList>
    </citation>
    <scope>NUCLEOTIDE SEQUENCE</scope>
    <source>
        <strain evidence="1">SYSU M60031</strain>
    </source>
</reference>